<keyword evidence="6 8" id="KW-0030">Aminoacyl-tRNA synthetase</keyword>
<dbReference type="Gene3D" id="1.10.240.10">
    <property type="entry name" value="Tyrosyl-Transfer RNA Synthetase"/>
    <property type="match status" value="1"/>
</dbReference>
<dbReference type="GO" id="GO:0004830">
    <property type="term" value="F:tryptophan-tRNA ligase activity"/>
    <property type="evidence" value="ECO:0007669"/>
    <property type="project" value="UniProtKB-UniRule"/>
</dbReference>
<dbReference type="NCBIfam" id="TIGR00233">
    <property type="entry name" value="trpS"/>
    <property type="match status" value="1"/>
</dbReference>
<dbReference type="GO" id="GO:0005829">
    <property type="term" value="C:cytosol"/>
    <property type="evidence" value="ECO:0007669"/>
    <property type="project" value="TreeGrafter"/>
</dbReference>
<dbReference type="SUPFAM" id="SSF52374">
    <property type="entry name" value="Nucleotidylyl transferase"/>
    <property type="match status" value="1"/>
</dbReference>
<dbReference type="PROSITE" id="PS00178">
    <property type="entry name" value="AA_TRNA_LIGASE_I"/>
    <property type="match status" value="1"/>
</dbReference>
<sequence>MVYNEKNSTDKGRIVMNDTNAVTSRRKIILSGIQPTGTFTLGNYLGAVKNWRHLQEEYDCYYFVADLHALTVYHAPAARRKASREAFALLLACGLDPKESLVFIQSHVPAHAQMGWMLSCLSPFGDLSRMTQFKDKSAKHPEDINAGLFTYPALMAGDILLYQADYVPVGADQTQHLEFTRNVAARFNHVYGEMFRLPEGYFPKAGARVMSLAEPTAKMSKSDENAKATIYILDDEKTILKKFKSAVTDSEAEVAFREGKDGINNLMTIYAAVTGKTMDEITAEFAGKGYGDFKTAVGTVVAEELRPIRENYARLLKDVAYLDAEIARGAERASQIAEKTLRKTMRKMGLC</sequence>
<dbReference type="Pfam" id="PF00579">
    <property type="entry name" value="tRNA-synt_1b"/>
    <property type="match status" value="1"/>
</dbReference>
<feature type="binding site" evidence="8">
    <location>
        <begin position="218"/>
        <end position="222"/>
    </location>
    <ligand>
        <name>ATP</name>
        <dbReference type="ChEBI" id="CHEBI:30616"/>
    </ligand>
</feature>
<dbReference type="GO" id="GO:0006436">
    <property type="term" value="P:tryptophanyl-tRNA aminoacylation"/>
    <property type="evidence" value="ECO:0007669"/>
    <property type="project" value="UniProtKB-UniRule"/>
</dbReference>
<dbReference type="InterPro" id="IPR050203">
    <property type="entry name" value="Trp-tRNA_synthetase"/>
</dbReference>
<dbReference type="eggNOG" id="COG0180">
    <property type="taxonomic scope" value="Bacteria"/>
</dbReference>
<dbReference type="InterPro" id="IPR001412">
    <property type="entry name" value="aa-tRNA-synth_I_CS"/>
</dbReference>
<evidence type="ECO:0000256" key="7">
    <source>
        <dbReference type="ARBA" id="ARBA00049929"/>
    </source>
</evidence>
<dbReference type="STRING" id="888060.HMPREF9081_0618"/>
<keyword evidence="2 8" id="KW-0436">Ligase</keyword>
<evidence type="ECO:0000256" key="9">
    <source>
        <dbReference type="RuleBase" id="RU363036"/>
    </source>
</evidence>
<accession>F5RK33</accession>
<keyword evidence="4 8" id="KW-0067">ATP-binding</keyword>
<comment type="catalytic activity">
    <reaction evidence="7 8">
        <text>tRNA(Trp) + L-tryptophan + ATP = L-tryptophyl-tRNA(Trp) + AMP + diphosphate + H(+)</text>
        <dbReference type="Rhea" id="RHEA:24080"/>
        <dbReference type="Rhea" id="RHEA-COMP:9671"/>
        <dbReference type="Rhea" id="RHEA-COMP:9705"/>
        <dbReference type="ChEBI" id="CHEBI:15378"/>
        <dbReference type="ChEBI" id="CHEBI:30616"/>
        <dbReference type="ChEBI" id="CHEBI:33019"/>
        <dbReference type="ChEBI" id="CHEBI:57912"/>
        <dbReference type="ChEBI" id="CHEBI:78442"/>
        <dbReference type="ChEBI" id="CHEBI:78535"/>
        <dbReference type="ChEBI" id="CHEBI:456215"/>
        <dbReference type="EC" id="6.1.1.2"/>
    </reaction>
</comment>
<reference evidence="10 11" key="1">
    <citation type="submission" date="2011-04" db="EMBL/GenBank/DDBJ databases">
        <authorList>
            <person name="Muzny D."/>
            <person name="Qin X."/>
            <person name="Deng J."/>
            <person name="Jiang H."/>
            <person name="Liu Y."/>
            <person name="Qu J."/>
            <person name="Song X.-Z."/>
            <person name="Zhang L."/>
            <person name="Thornton R."/>
            <person name="Coyle M."/>
            <person name="Francisco L."/>
            <person name="Jackson L."/>
            <person name="Javaid M."/>
            <person name="Korchina V."/>
            <person name="Kovar C."/>
            <person name="Mata R."/>
            <person name="Mathew T."/>
            <person name="Ngo R."/>
            <person name="Nguyen L."/>
            <person name="Nguyen N."/>
            <person name="Okwuonu G."/>
            <person name="Ongeri F."/>
            <person name="Pham C."/>
            <person name="Simmons D."/>
            <person name="Wilczek-Boney K."/>
            <person name="Hale W."/>
            <person name="Jakkamsetti A."/>
            <person name="Pham P."/>
            <person name="Ruth R."/>
            <person name="San Lucas F."/>
            <person name="Warren J."/>
            <person name="Zhang J."/>
            <person name="Zhao Z."/>
            <person name="Zhou C."/>
            <person name="Zhu D."/>
            <person name="Lee S."/>
            <person name="Bess C."/>
            <person name="Blankenburg K."/>
            <person name="Forbes L."/>
            <person name="Fu Q."/>
            <person name="Gubbala S."/>
            <person name="Hirani K."/>
            <person name="Jayaseelan J.C."/>
            <person name="Lara F."/>
            <person name="Munidasa M."/>
            <person name="Palculict T."/>
            <person name="Patil S."/>
            <person name="Pu L.-L."/>
            <person name="Saada N."/>
            <person name="Tang L."/>
            <person name="Weissenberger G."/>
            <person name="Zhu Y."/>
            <person name="Hemphill L."/>
            <person name="Shang Y."/>
            <person name="Youmans B."/>
            <person name="Ayvaz T."/>
            <person name="Ross M."/>
            <person name="Santibanez J."/>
            <person name="Aqrawi P."/>
            <person name="Gross S."/>
            <person name="Joshi V."/>
            <person name="Fowler G."/>
            <person name="Nazareth L."/>
            <person name="Reid J."/>
            <person name="Worley K."/>
            <person name="Petrosino J."/>
            <person name="Highlander S."/>
            <person name="Gibbs R."/>
        </authorList>
    </citation>
    <scope>NUCLEOTIDE SEQUENCE [LARGE SCALE GENOMIC DNA]</scope>
    <source>
        <strain evidence="10 11">DSM 2778</strain>
    </source>
</reference>
<keyword evidence="5 8" id="KW-0648">Protein biosynthesis</keyword>
<dbReference type="PANTHER" id="PTHR43766:SF1">
    <property type="entry name" value="TRYPTOPHAN--TRNA LIGASE, MITOCHONDRIAL"/>
    <property type="match status" value="1"/>
</dbReference>
<keyword evidence="8" id="KW-0963">Cytoplasm</keyword>
<keyword evidence="11" id="KW-1185">Reference proteome</keyword>
<comment type="subunit">
    <text evidence="8">Homodimer.</text>
</comment>
<dbReference type="HAMAP" id="MF_00140_B">
    <property type="entry name" value="Trp_tRNA_synth_B"/>
    <property type="match status" value="1"/>
</dbReference>
<dbReference type="PANTHER" id="PTHR43766">
    <property type="entry name" value="TRYPTOPHAN--TRNA LIGASE, MITOCHONDRIAL"/>
    <property type="match status" value="1"/>
</dbReference>
<protein>
    <recommendedName>
        <fullName evidence="8">Tryptophan--tRNA ligase</fullName>
        <ecNumber evidence="8">6.1.1.2</ecNumber>
    </recommendedName>
    <alternativeName>
        <fullName evidence="8">Tryptophanyl-tRNA synthetase</fullName>
        <shortName evidence="8">TrpRS</shortName>
    </alternativeName>
</protein>
<comment type="function">
    <text evidence="8">Catalyzes the attachment of tryptophan to tRNA(Trp).</text>
</comment>
<feature type="binding site" evidence="8">
    <location>
        <begin position="34"/>
        <end position="36"/>
    </location>
    <ligand>
        <name>ATP</name>
        <dbReference type="ChEBI" id="CHEBI:30616"/>
    </ligand>
</feature>
<feature type="binding site" evidence="8">
    <location>
        <begin position="170"/>
        <end position="172"/>
    </location>
    <ligand>
        <name>ATP</name>
        <dbReference type="ChEBI" id="CHEBI:30616"/>
    </ligand>
</feature>
<gene>
    <name evidence="8 10" type="primary">trpS</name>
    <name evidence="10" type="ORF">HMPREF9081_0618</name>
</gene>
<evidence type="ECO:0000256" key="8">
    <source>
        <dbReference type="HAMAP-Rule" id="MF_00140"/>
    </source>
</evidence>
<evidence type="ECO:0000256" key="4">
    <source>
        <dbReference type="ARBA" id="ARBA00022840"/>
    </source>
</evidence>
<dbReference type="InterPro" id="IPR014729">
    <property type="entry name" value="Rossmann-like_a/b/a_fold"/>
</dbReference>
<evidence type="ECO:0000313" key="11">
    <source>
        <dbReference type="Proteomes" id="UP000004067"/>
    </source>
</evidence>
<feature type="short sequence motif" description="'HIGH' region" evidence="8">
    <location>
        <begin position="35"/>
        <end position="43"/>
    </location>
</feature>
<dbReference type="HOGENOM" id="CLU_029244_1_4_9"/>
<keyword evidence="3 8" id="KW-0547">Nucleotide-binding</keyword>
<dbReference type="InterPro" id="IPR024109">
    <property type="entry name" value="Trp-tRNA-ligase_bac-type"/>
</dbReference>
<evidence type="ECO:0000256" key="6">
    <source>
        <dbReference type="ARBA" id="ARBA00023146"/>
    </source>
</evidence>
<comment type="caution">
    <text evidence="10">The sequence shown here is derived from an EMBL/GenBank/DDBJ whole genome shotgun (WGS) entry which is preliminary data.</text>
</comment>
<dbReference type="EC" id="6.1.1.2" evidence="8"/>
<feature type="binding site" evidence="8">
    <location>
        <begin position="42"/>
        <end position="43"/>
    </location>
    <ligand>
        <name>ATP</name>
        <dbReference type="ChEBI" id="CHEBI:30616"/>
    </ligand>
</feature>
<dbReference type="InterPro" id="IPR002305">
    <property type="entry name" value="aa-tRNA-synth_Ic"/>
</dbReference>
<evidence type="ECO:0000313" key="10">
    <source>
        <dbReference type="EMBL" id="EGK61215.1"/>
    </source>
</evidence>
<feature type="binding site" evidence="8">
    <location>
        <position position="158"/>
    </location>
    <ligand>
        <name>L-tryptophan</name>
        <dbReference type="ChEBI" id="CHEBI:57912"/>
    </ligand>
</feature>
<dbReference type="GO" id="GO:0005524">
    <property type="term" value="F:ATP binding"/>
    <property type="evidence" value="ECO:0007669"/>
    <property type="project" value="UniProtKB-UniRule"/>
</dbReference>
<dbReference type="PRINTS" id="PR01039">
    <property type="entry name" value="TRNASYNTHTRP"/>
</dbReference>
<evidence type="ECO:0000256" key="1">
    <source>
        <dbReference type="ARBA" id="ARBA00005594"/>
    </source>
</evidence>
<evidence type="ECO:0000256" key="5">
    <source>
        <dbReference type="ARBA" id="ARBA00022917"/>
    </source>
</evidence>
<comment type="subcellular location">
    <subcellularLocation>
        <location evidence="8">Cytoplasm</location>
    </subcellularLocation>
</comment>
<comment type="similarity">
    <text evidence="1 8 9">Belongs to the class-I aminoacyl-tRNA synthetase family.</text>
</comment>
<dbReference type="FunFam" id="1.10.240.10:FF:000002">
    <property type="entry name" value="Tryptophan--tRNA ligase"/>
    <property type="match status" value="1"/>
</dbReference>
<dbReference type="Gene3D" id="3.40.50.620">
    <property type="entry name" value="HUPs"/>
    <property type="match status" value="1"/>
</dbReference>
<proteinExistence type="inferred from homology"/>
<dbReference type="InterPro" id="IPR002306">
    <property type="entry name" value="Trp-tRNA-ligase"/>
</dbReference>
<dbReference type="EMBL" id="AFHQ01000023">
    <property type="protein sequence ID" value="EGK61215.1"/>
    <property type="molecule type" value="Genomic_DNA"/>
</dbReference>
<name>F5RK33_9FIRM</name>
<feature type="short sequence motif" description="'KMSKS' region" evidence="8">
    <location>
        <begin position="218"/>
        <end position="222"/>
    </location>
</feature>
<dbReference type="AlphaFoldDB" id="F5RK33"/>
<dbReference type="CDD" id="cd00806">
    <property type="entry name" value="TrpRS_core"/>
    <property type="match status" value="1"/>
</dbReference>
<dbReference type="Proteomes" id="UP000004067">
    <property type="component" value="Unassembled WGS sequence"/>
</dbReference>
<organism evidence="10 11">
    <name type="scientific">Centipeda periodontii DSM 2778</name>
    <dbReference type="NCBI Taxonomy" id="888060"/>
    <lineage>
        <taxon>Bacteria</taxon>
        <taxon>Bacillati</taxon>
        <taxon>Bacillota</taxon>
        <taxon>Negativicutes</taxon>
        <taxon>Selenomonadales</taxon>
        <taxon>Selenomonadaceae</taxon>
        <taxon>Centipeda</taxon>
    </lineage>
</organism>
<evidence type="ECO:0000256" key="2">
    <source>
        <dbReference type="ARBA" id="ARBA00022598"/>
    </source>
</evidence>
<evidence type="ECO:0000256" key="3">
    <source>
        <dbReference type="ARBA" id="ARBA00022741"/>
    </source>
</evidence>
<feature type="binding site" evidence="8">
    <location>
        <position position="209"/>
    </location>
    <ligand>
        <name>ATP</name>
        <dbReference type="ChEBI" id="CHEBI:30616"/>
    </ligand>
</feature>